<dbReference type="CDD" id="cd07409">
    <property type="entry name" value="MPP_CD73_N"/>
    <property type="match status" value="1"/>
</dbReference>
<organism evidence="6 7">
    <name type="scientific">Pseudodesulfovibrio nedwellii</name>
    <dbReference type="NCBI Taxonomy" id="2973072"/>
    <lineage>
        <taxon>Bacteria</taxon>
        <taxon>Pseudomonadati</taxon>
        <taxon>Thermodesulfobacteriota</taxon>
        <taxon>Desulfovibrionia</taxon>
        <taxon>Desulfovibrionales</taxon>
        <taxon>Desulfovibrionaceae</taxon>
    </lineage>
</organism>
<dbReference type="InterPro" id="IPR029052">
    <property type="entry name" value="Metallo-depent_PP-like"/>
</dbReference>
<feature type="domain" description="5'-Nucleotidase C-terminal" evidence="5">
    <location>
        <begin position="395"/>
        <end position="535"/>
    </location>
</feature>
<dbReference type="InterPro" id="IPR006146">
    <property type="entry name" value="5'-Nucleotdase_CS"/>
</dbReference>
<sequence>MVRKWSFVAVLMAVIACAGTAWSFDLTVLHVNDSHSYLDATKDTLKPEGKSTSVKIGAWARLQTAVSRVRGQAQNVALLHAGDAVQGDLYFMKYGGRPEMEFLNRLDFTAMTLGNHEFDKGPDFLAGFLKYTKVPVVSANIDASAIPILASKIMPYFITSYGGEKVGIIGLTTKETAIISSPGNIVFADEAETARQYIKELEAQGINKIILLTHVGLDADKRLAATVSGVDIIVGGHSHSLLGDSVAMEELGEEPDGTYPVVVKGVDGNDVYVVTAWKWGRVLGRLDVTFDDIGRVTAVKGNPVMLLADTFKRKNKDKKKVELEGVEREEMLALVKKSPVARVVSKDNASEAFLEPFREGVNAMRTDVIGIAAQTLSHIRVPGVDESGLSLPHGSLIAPIVCQSMLAKMASTGEDVDIALLNGGGVRDSIPRGNITVGTAYTLMPFSNTLNVMDMTGAQVKRALEIGVTRGAGAFPYVGGARYTADMNKSEGNRITRLEVKGGGDQWKLLDVERTYRVVTNSYLAGGGDGYVVMKDVLKRYDTGFVDAVAFIEYVKAMKTLLPIESADVNFIPTK</sequence>
<protein>
    <submittedName>
        <fullName evidence="6">Bifunctional metallophosphatase/5'-nucleotidase</fullName>
    </submittedName>
</protein>
<reference evidence="6 7" key="1">
    <citation type="submission" date="2022-08" db="EMBL/GenBank/DDBJ databases">
        <title>Genome Sequence of the sulphate-reducing bacterium, Pseudodesulfovibrio sp. SYK.</title>
        <authorList>
            <person name="Kondo R."/>
            <person name="Kataoka T."/>
        </authorList>
    </citation>
    <scope>NUCLEOTIDE SEQUENCE [LARGE SCALE GENOMIC DNA]</scope>
    <source>
        <strain evidence="6 7">SYK</strain>
    </source>
</reference>
<keyword evidence="7" id="KW-1185">Reference proteome</keyword>
<proteinExistence type="inferred from homology"/>
<dbReference type="PROSITE" id="PS51257">
    <property type="entry name" value="PROKAR_LIPOPROTEIN"/>
    <property type="match status" value="1"/>
</dbReference>
<evidence type="ECO:0000256" key="3">
    <source>
        <dbReference type="RuleBase" id="RU362119"/>
    </source>
</evidence>
<dbReference type="EMBL" id="AP026709">
    <property type="protein sequence ID" value="BDQ38558.1"/>
    <property type="molecule type" value="Genomic_DNA"/>
</dbReference>
<comment type="similarity">
    <text evidence="1 3">Belongs to the 5'-nucleotidase family.</text>
</comment>
<dbReference type="InterPro" id="IPR006179">
    <property type="entry name" value="5_nucleotidase/apyrase"/>
</dbReference>
<dbReference type="SUPFAM" id="SSF56300">
    <property type="entry name" value="Metallo-dependent phosphatases"/>
    <property type="match status" value="1"/>
</dbReference>
<evidence type="ECO:0000313" key="6">
    <source>
        <dbReference type="EMBL" id="BDQ38558.1"/>
    </source>
</evidence>
<dbReference type="Pfam" id="PF02872">
    <property type="entry name" value="5_nucleotid_C"/>
    <property type="match status" value="1"/>
</dbReference>
<evidence type="ECO:0000259" key="5">
    <source>
        <dbReference type="Pfam" id="PF02872"/>
    </source>
</evidence>
<evidence type="ECO:0000256" key="1">
    <source>
        <dbReference type="ARBA" id="ARBA00006654"/>
    </source>
</evidence>
<accession>A0ABN6S870</accession>
<dbReference type="Pfam" id="PF00149">
    <property type="entry name" value="Metallophos"/>
    <property type="match status" value="1"/>
</dbReference>
<keyword evidence="2 3" id="KW-0732">Signal</keyword>
<keyword evidence="3" id="KW-0378">Hydrolase</keyword>
<dbReference type="PROSITE" id="PS00786">
    <property type="entry name" value="5_NUCLEOTIDASE_2"/>
    <property type="match status" value="1"/>
</dbReference>
<dbReference type="RefSeq" id="WP_281761054.1">
    <property type="nucleotide sequence ID" value="NZ_AP026709.1"/>
</dbReference>
<dbReference type="Gene3D" id="3.90.780.10">
    <property type="entry name" value="5'-Nucleotidase, C-terminal domain"/>
    <property type="match status" value="1"/>
</dbReference>
<evidence type="ECO:0000313" key="7">
    <source>
        <dbReference type="Proteomes" id="UP001317742"/>
    </source>
</evidence>
<dbReference type="InterPro" id="IPR004843">
    <property type="entry name" value="Calcineurin-like_PHP"/>
</dbReference>
<feature type="domain" description="Calcineurin-like phosphoesterase" evidence="4">
    <location>
        <begin position="27"/>
        <end position="240"/>
    </location>
</feature>
<gene>
    <name evidence="6" type="ORF">SYK_29180</name>
</gene>
<dbReference type="PANTHER" id="PTHR11575:SF24">
    <property type="entry name" value="5'-NUCLEOTIDASE"/>
    <property type="match status" value="1"/>
</dbReference>
<dbReference type="InterPro" id="IPR036907">
    <property type="entry name" value="5'-Nucleotdase_C_sf"/>
</dbReference>
<dbReference type="PRINTS" id="PR01607">
    <property type="entry name" value="APYRASEFAMLY"/>
</dbReference>
<evidence type="ECO:0000259" key="4">
    <source>
        <dbReference type="Pfam" id="PF00149"/>
    </source>
</evidence>
<keyword evidence="3" id="KW-0547">Nucleotide-binding</keyword>
<feature type="signal peptide" evidence="3">
    <location>
        <begin position="1"/>
        <end position="23"/>
    </location>
</feature>
<feature type="chain" id="PRO_5044988569" evidence="3">
    <location>
        <begin position="24"/>
        <end position="575"/>
    </location>
</feature>
<evidence type="ECO:0000256" key="2">
    <source>
        <dbReference type="ARBA" id="ARBA00022729"/>
    </source>
</evidence>
<name>A0ABN6S870_9BACT</name>
<dbReference type="InterPro" id="IPR008334">
    <property type="entry name" value="5'-Nucleotdase_C"/>
</dbReference>
<dbReference type="Proteomes" id="UP001317742">
    <property type="component" value="Chromosome"/>
</dbReference>
<dbReference type="SUPFAM" id="SSF55816">
    <property type="entry name" value="5'-nucleotidase (syn. UDP-sugar hydrolase), C-terminal domain"/>
    <property type="match status" value="1"/>
</dbReference>
<dbReference type="PANTHER" id="PTHR11575">
    <property type="entry name" value="5'-NUCLEOTIDASE-RELATED"/>
    <property type="match status" value="1"/>
</dbReference>
<dbReference type="Gene3D" id="3.60.21.10">
    <property type="match status" value="1"/>
</dbReference>